<evidence type="ECO:0000256" key="1">
    <source>
        <dbReference type="SAM" id="SignalP"/>
    </source>
</evidence>
<keyword evidence="3" id="KW-0378">Hydrolase</keyword>
<reference evidence="3 4" key="1">
    <citation type="journal article" date="2016" name="Mol. Biol. Evol.">
        <title>Comparative Genomics of Early-Diverging Mushroom-Forming Fungi Provides Insights into the Origins of Lignocellulose Decay Capabilities.</title>
        <authorList>
            <person name="Nagy L.G."/>
            <person name="Riley R."/>
            <person name="Tritt A."/>
            <person name="Adam C."/>
            <person name="Daum C."/>
            <person name="Floudas D."/>
            <person name="Sun H."/>
            <person name="Yadav J.S."/>
            <person name="Pangilinan J."/>
            <person name="Larsson K.H."/>
            <person name="Matsuura K."/>
            <person name="Barry K."/>
            <person name="Labutti K."/>
            <person name="Kuo R."/>
            <person name="Ohm R.A."/>
            <person name="Bhattacharya S.S."/>
            <person name="Shirouzu T."/>
            <person name="Yoshinaga Y."/>
            <person name="Martin F.M."/>
            <person name="Grigoriev I.V."/>
            <person name="Hibbett D.S."/>
        </authorList>
    </citation>
    <scope>NUCLEOTIDE SEQUENCE [LARGE SCALE GENOMIC DNA]</scope>
    <source>
        <strain evidence="3 4">HHB14362 ss-1</strain>
    </source>
</reference>
<dbReference type="GO" id="GO:0016787">
    <property type="term" value="F:hydrolase activity"/>
    <property type="evidence" value="ECO:0007669"/>
    <property type="project" value="UniProtKB-KW"/>
</dbReference>
<evidence type="ECO:0000313" key="3">
    <source>
        <dbReference type="EMBL" id="KZT27245.1"/>
    </source>
</evidence>
<dbReference type="Proteomes" id="UP000076761">
    <property type="component" value="Unassembled WGS sequence"/>
</dbReference>
<sequence>MHVHYISFLSASVLLCASIPSAASPDAAINVIFPSSPPASSAVNVVYDNFLGISFELSSFNTLWGENTSTVPPAILNYLHNIRSRLGDSSPLRIRVGGNSMDESVYTPKQTQMLTFPDPNAPSNNIPTNFGPLLWDVMTAVSTMVGGITYLVGLSMREDMASWGEGNVVDTAVAARKALGTALDGFLLGNEPDFYSGHGNNPGYNISLYINDVGTILDGLRNSPSGNLIQSPLIGGPTVCCGWDLKNVITSGLDGYNYKYYSMQHYPTHICGGENPTNTNMSYFLSHSNLDAFVSWNQEGIKLAKASGIPMLLTEYNSVACGGSNISDTFAITLWAVDVALKHAASNFSSVYLHTREYGVRYNLFDPPSAPPDPSNLNVSSTPISLKPGWRTGSPYYAELVLAETLSRSGSVVVDLNLNNSETNPAASVAAYGIYDSGGSTRGKLVLFNFADTDSKLNQTFRVPGGLKSIVETRLLLASAVDARTGITWAGQTVGEVGDLQGDQVTVNTDCWNGCAIQIPGPGLAVVWVGDDTMWTGNSTLPDFAVNGDCRAGDAHYAPVVLAVVIAGLLAILC</sequence>
<dbReference type="Pfam" id="PF16862">
    <property type="entry name" value="Glyco_hydro_79C"/>
    <property type="match status" value="1"/>
</dbReference>
<dbReference type="InParanoid" id="A0A165TVN8"/>
<dbReference type="AlphaFoldDB" id="A0A165TVN8"/>
<dbReference type="STRING" id="1314782.A0A165TVN8"/>
<keyword evidence="1" id="KW-0732">Signal</keyword>
<evidence type="ECO:0000259" key="2">
    <source>
        <dbReference type="Pfam" id="PF16862"/>
    </source>
</evidence>
<dbReference type="InterPro" id="IPR013780">
    <property type="entry name" value="Glyco_hydro_b"/>
</dbReference>
<dbReference type="InterPro" id="IPR031728">
    <property type="entry name" value="GlcAase_C"/>
</dbReference>
<keyword evidence="4" id="KW-1185">Reference proteome</keyword>
<dbReference type="PANTHER" id="PTHR36183:SF2">
    <property type="entry name" value="BETA-GLUCURONIDASE C-TERMINAL DOMAIN-CONTAINING PROTEIN"/>
    <property type="match status" value="1"/>
</dbReference>
<dbReference type="SUPFAM" id="SSF51445">
    <property type="entry name" value="(Trans)glycosidases"/>
    <property type="match status" value="1"/>
</dbReference>
<accession>A0A165TVN8</accession>
<organism evidence="3 4">
    <name type="scientific">Neolentinus lepideus HHB14362 ss-1</name>
    <dbReference type="NCBI Taxonomy" id="1314782"/>
    <lineage>
        <taxon>Eukaryota</taxon>
        <taxon>Fungi</taxon>
        <taxon>Dikarya</taxon>
        <taxon>Basidiomycota</taxon>
        <taxon>Agaricomycotina</taxon>
        <taxon>Agaricomycetes</taxon>
        <taxon>Gloeophyllales</taxon>
        <taxon>Gloeophyllaceae</taxon>
        <taxon>Neolentinus</taxon>
    </lineage>
</organism>
<proteinExistence type="predicted"/>
<dbReference type="InterPro" id="IPR052974">
    <property type="entry name" value="GH79_Enzymes"/>
</dbReference>
<feature type="domain" description="Beta-glucuronidase C-terminal" evidence="2">
    <location>
        <begin position="431"/>
        <end position="525"/>
    </location>
</feature>
<dbReference type="InterPro" id="IPR017853">
    <property type="entry name" value="GH"/>
</dbReference>
<name>A0A165TVN8_9AGAM</name>
<feature type="chain" id="PRO_5007867285" evidence="1">
    <location>
        <begin position="24"/>
        <end position="574"/>
    </location>
</feature>
<dbReference type="Gene3D" id="2.60.40.1180">
    <property type="entry name" value="Golgi alpha-mannosidase II"/>
    <property type="match status" value="1"/>
</dbReference>
<gene>
    <name evidence="3" type="ORF">NEOLEDRAFT_1131294</name>
</gene>
<protein>
    <submittedName>
        <fullName evidence="3">Glycoside hydrolase family 79 protein</fullName>
    </submittedName>
</protein>
<evidence type="ECO:0000313" key="4">
    <source>
        <dbReference type="Proteomes" id="UP000076761"/>
    </source>
</evidence>
<feature type="signal peptide" evidence="1">
    <location>
        <begin position="1"/>
        <end position="23"/>
    </location>
</feature>
<dbReference type="PANTHER" id="PTHR36183">
    <property type="entry name" value="BETA-GLUCURONIDASE"/>
    <property type="match status" value="1"/>
</dbReference>
<dbReference type="EMBL" id="KV425563">
    <property type="protein sequence ID" value="KZT27245.1"/>
    <property type="molecule type" value="Genomic_DNA"/>
</dbReference>
<dbReference type="Gene3D" id="3.20.20.80">
    <property type="entry name" value="Glycosidases"/>
    <property type="match status" value="1"/>
</dbReference>
<dbReference type="OrthoDB" id="2796951at2759"/>